<dbReference type="InterPro" id="IPR026452">
    <property type="entry name" value="Surf_glycop_sig_pep"/>
</dbReference>
<comment type="caution">
    <text evidence="3">The sequence shown here is derived from an EMBL/GenBank/DDBJ whole genome shotgun (WGS) entry which is preliminary data.</text>
</comment>
<keyword evidence="2" id="KW-0472">Membrane</keyword>
<keyword evidence="2" id="KW-1133">Transmembrane helix</keyword>
<evidence type="ECO:0000313" key="3">
    <source>
        <dbReference type="EMBL" id="OYR59764.1"/>
    </source>
</evidence>
<dbReference type="Proteomes" id="UP000216409">
    <property type="component" value="Unassembled WGS sequence"/>
</dbReference>
<evidence type="ECO:0000313" key="4">
    <source>
        <dbReference type="Proteomes" id="UP000216409"/>
    </source>
</evidence>
<dbReference type="EMBL" id="NHOW01000135">
    <property type="protein sequence ID" value="OYR59764.1"/>
    <property type="molecule type" value="Genomic_DNA"/>
</dbReference>
<proteinExistence type="predicted"/>
<evidence type="ECO:0000256" key="2">
    <source>
        <dbReference type="SAM" id="Phobius"/>
    </source>
</evidence>
<organism evidence="3 4">
    <name type="scientific">Halorubrum ezzemoulense</name>
    <name type="common">Halorubrum chaoviator</name>
    <dbReference type="NCBI Taxonomy" id="337243"/>
    <lineage>
        <taxon>Archaea</taxon>
        <taxon>Methanobacteriati</taxon>
        <taxon>Methanobacteriota</taxon>
        <taxon>Stenosarchaea group</taxon>
        <taxon>Halobacteria</taxon>
        <taxon>Halobacteriales</taxon>
        <taxon>Haloferacaceae</taxon>
        <taxon>Halorubrum</taxon>
    </lineage>
</organism>
<feature type="compositionally biased region" description="Polar residues" evidence="1">
    <location>
        <begin position="76"/>
        <end position="88"/>
    </location>
</feature>
<gene>
    <name evidence="3" type="ORF">DJ83_11645</name>
</gene>
<name>A0A256IT87_HALEZ</name>
<keyword evidence="2" id="KW-0812">Transmembrane</keyword>
<accession>A0A256IT87</accession>
<dbReference type="NCBIfam" id="TIGR04216">
    <property type="entry name" value="halo_surf_glyco"/>
    <property type="match status" value="1"/>
</dbReference>
<dbReference type="InterPro" id="IPR026458">
    <property type="entry name" value="Csg_halobact"/>
</dbReference>
<feature type="transmembrane region" description="Helical" evidence="2">
    <location>
        <begin position="12"/>
        <end position="35"/>
    </location>
</feature>
<reference evidence="3 4" key="1">
    <citation type="journal article" date="2014" name="Front. Microbiol.">
        <title>Population and genomic analysis of the genus Halorubrum.</title>
        <authorList>
            <person name="Fullmer M.S."/>
            <person name="Soucy S.M."/>
            <person name="Swithers K.S."/>
            <person name="Makkay A.M."/>
            <person name="Wheeler R."/>
            <person name="Ventosa A."/>
            <person name="Gogarten J.P."/>
            <person name="Papke R.T."/>
        </authorList>
    </citation>
    <scope>NUCLEOTIDE SEQUENCE [LARGE SCALE GENOMIC DNA]</scope>
    <source>
        <strain evidence="3 4">LD3</strain>
    </source>
</reference>
<dbReference type="NCBIfam" id="TIGR04207">
    <property type="entry name" value="halo_sig_pep"/>
    <property type="match status" value="1"/>
</dbReference>
<feature type="region of interest" description="Disordered" evidence="1">
    <location>
        <begin position="76"/>
        <end position="98"/>
    </location>
</feature>
<sequence>MTNDNTRKKANAVFFSALMVISMVAVGFAAAPAAAAINEENRFTNGQDEVVVDTGEVVFQGEENLNFTNFETEETYTASELEGTSGNREGTPLQMPIPTDEETGTYDVNGADEDDGGFSVTVVEPRITTSEVRLDESDISQIATSRADNLQVFAEFNFDEAEGVAVTVEDPSGSDITGEVIDGTDVISDSGTSVDLDLSTEDAGEYTVIFEGNNNLDQDDVIEEYTITTTSQDSVSIETAEDGVTQGDNVEYTVSGGTNGDVHTVTVDANDFRDEITSGDAEDIFRNVEDVVDTGVEESDGSLDYAYATVEIDGTTAVGSLNTAGLDDSTVDLNVYDVSDSPPDTSELLDDTSFEVEEGELTLDSPTGDYTIGSEVDINGSAQSADEVAIYARDNNEWELLNVNDDDALDENDFISVDSDDSFEEEDVNLREASNILAFEGNYGIGAVDVADLPDDAENFDTLSNSDFSSASSTRETITAQSGDLTANFATVNGQIADEVDDDIDVSGTATGQDNVVVAFVGQRGDTYAQEISVDDDSTFEEEDIPLGDISQGPVTGHVLSPARDGEFGDGDSDWNTENIVNTINGFSTSSSTGDQIRSSILSNTVDETASDDLIVSTSFRINDPTLSINNVYPESTEADGLNPVAVGETVVVEGDTNRQPDNAAITVELLTQDENSLQTASTDQWGSDGQFNVTMDTSDLETGSYIIEADDGESTDRVNIEIVEERQQADNGTDTGDD</sequence>
<dbReference type="AlphaFoldDB" id="A0A256IT87"/>
<evidence type="ECO:0000256" key="1">
    <source>
        <dbReference type="SAM" id="MobiDB-lite"/>
    </source>
</evidence>
<protein>
    <submittedName>
        <fullName evidence="3">Major cell surface glycoprotein</fullName>
    </submittedName>
</protein>
<feature type="non-terminal residue" evidence="3">
    <location>
        <position position="739"/>
    </location>
</feature>